<gene>
    <name evidence="2" type="ORF">UMAG_10950</name>
</gene>
<dbReference type="Proteomes" id="UP000000561">
    <property type="component" value="Chromosome 6"/>
</dbReference>
<dbReference type="KEGG" id="uma:UMAG_10950"/>
<dbReference type="RefSeq" id="XP_011389209.1">
    <property type="nucleotide sequence ID" value="XM_011390907.1"/>
</dbReference>
<dbReference type="InParanoid" id="A0A0D1E525"/>
<dbReference type="GeneID" id="23566901"/>
<proteinExistence type="predicted"/>
<evidence type="ECO:0000313" key="3">
    <source>
        <dbReference type="Proteomes" id="UP000000561"/>
    </source>
</evidence>
<dbReference type="VEuPathDB" id="FungiDB:UMAG_10950"/>
<feature type="region of interest" description="Disordered" evidence="1">
    <location>
        <begin position="109"/>
        <end position="143"/>
    </location>
</feature>
<name>A0A0D1E525_MYCMD</name>
<accession>A0A0D1E525</accession>
<reference evidence="2 3" key="1">
    <citation type="journal article" date="2006" name="Nature">
        <title>Insights from the genome of the biotrophic fungal plant pathogen Ustilago maydis.</title>
        <authorList>
            <person name="Kamper J."/>
            <person name="Kahmann R."/>
            <person name="Bolker M."/>
            <person name="Ma L.J."/>
            <person name="Brefort T."/>
            <person name="Saville B.J."/>
            <person name="Banuett F."/>
            <person name="Kronstad J.W."/>
            <person name="Gold S.E."/>
            <person name="Muller O."/>
            <person name="Perlin M.H."/>
            <person name="Wosten H.A."/>
            <person name="de Vries R."/>
            <person name="Ruiz-Herrera J."/>
            <person name="Reynaga-Pena C.G."/>
            <person name="Snetselaar K."/>
            <person name="McCann M."/>
            <person name="Perez-Martin J."/>
            <person name="Feldbrugge M."/>
            <person name="Basse C.W."/>
            <person name="Steinberg G."/>
            <person name="Ibeas J.I."/>
            <person name="Holloman W."/>
            <person name="Guzman P."/>
            <person name="Farman M."/>
            <person name="Stajich J.E."/>
            <person name="Sentandreu R."/>
            <person name="Gonzalez-Prieto J.M."/>
            <person name="Kennell J.C."/>
            <person name="Molina L."/>
            <person name="Schirawski J."/>
            <person name="Mendoza-Mendoza A."/>
            <person name="Greilinger D."/>
            <person name="Munch K."/>
            <person name="Rossel N."/>
            <person name="Scherer M."/>
            <person name="Vranes M."/>
            <person name="Ladendorf O."/>
            <person name="Vincon V."/>
            <person name="Fuchs U."/>
            <person name="Sandrock B."/>
            <person name="Meng S."/>
            <person name="Ho E.C."/>
            <person name="Cahill M.J."/>
            <person name="Boyce K.J."/>
            <person name="Klose J."/>
            <person name="Klosterman S.J."/>
            <person name="Deelstra H.J."/>
            <person name="Ortiz-Castellanos L."/>
            <person name="Li W."/>
            <person name="Sanchez-Alonso P."/>
            <person name="Schreier P.H."/>
            <person name="Hauser-Hahn I."/>
            <person name="Vaupel M."/>
            <person name="Koopmann E."/>
            <person name="Friedrich G."/>
            <person name="Voss H."/>
            <person name="Schluter T."/>
            <person name="Margolis J."/>
            <person name="Platt D."/>
            <person name="Swimmer C."/>
            <person name="Gnirke A."/>
            <person name="Chen F."/>
            <person name="Vysotskaia V."/>
            <person name="Mannhaupt G."/>
            <person name="Guldener U."/>
            <person name="Munsterkotter M."/>
            <person name="Haase D."/>
            <person name="Oesterheld M."/>
            <person name="Mewes H.W."/>
            <person name="Mauceli E.W."/>
            <person name="DeCaprio D."/>
            <person name="Wade C.M."/>
            <person name="Butler J."/>
            <person name="Young S."/>
            <person name="Jaffe D.B."/>
            <person name="Calvo S."/>
            <person name="Nusbaum C."/>
            <person name="Galagan J."/>
            <person name="Birren B.W."/>
        </authorList>
    </citation>
    <scope>NUCLEOTIDE SEQUENCE [LARGE SCALE GENOMIC DNA]</scope>
    <source>
        <strain evidence="3">DSM 14603 / FGSC 9021 / UM521</strain>
    </source>
</reference>
<dbReference type="AlphaFoldDB" id="A0A0D1E525"/>
<organism evidence="2 3">
    <name type="scientific">Mycosarcoma maydis</name>
    <name type="common">Corn smut fungus</name>
    <name type="synonym">Ustilago maydis</name>
    <dbReference type="NCBI Taxonomy" id="5270"/>
    <lineage>
        <taxon>Eukaryota</taxon>
        <taxon>Fungi</taxon>
        <taxon>Dikarya</taxon>
        <taxon>Basidiomycota</taxon>
        <taxon>Ustilaginomycotina</taxon>
        <taxon>Ustilaginomycetes</taxon>
        <taxon>Ustilaginales</taxon>
        <taxon>Ustilaginaceae</taxon>
        <taxon>Mycosarcoma</taxon>
    </lineage>
</organism>
<keyword evidence="3" id="KW-1185">Reference proteome</keyword>
<dbReference type="EMBL" id="CM003145">
    <property type="protein sequence ID" value="KIS69485.1"/>
    <property type="molecule type" value="Genomic_DNA"/>
</dbReference>
<evidence type="ECO:0000313" key="2">
    <source>
        <dbReference type="EMBL" id="KIS69485.1"/>
    </source>
</evidence>
<evidence type="ECO:0000256" key="1">
    <source>
        <dbReference type="SAM" id="MobiDB-lite"/>
    </source>
</evidence>
<protein>
    <submittedName>
        <fullName evidence="2">Uncharacterized protein</fullName>
    </submittedName>
</protein>
<sequence>MCTLFSDNLLVFLKRYGISLSRPYFVSKTQADSPSHNLHARSSDYLFLPANEVAGMRAVVKCGASASDASARSTTLDQYNTDGRIQKEPISLIYLGFSTAIGPPCSALNPHPNPNPHPKFSRGAGRDVFGPPARNVRNEEERRGLNPAPFAAHSSIHSFQFDECRCSKQRLHCSETR</sequence>